<accession>A0A8S5RVG4</accession>
<sequence length="247" mass="29576">MKESTLKKYNKTQLENYVAKAKDQIEFWQEQLVLAEKVLQTKTKDFEDGLYIADAEKSSWFLVVVKDGEVTEVNNCNPLLNLYKIDPYRPLKIKLVKGQYKFQFQSELHTLTPLFESDNFKMDFITNYLLLNDDCFDEVTVNIMNYLSDENSPQVKFIEEFTYCLNKVYGLNLHGDYYKTGIFQFLNLNQLKDFIKENQNNEKIRGFLHDISYFYTYWYRVVNPQSYVYRLELKDLNFIVNKLKRAF</sequence>
<organism evidence="2">
    <name type="scientific">Siphoviridae sp. ctHip2</name>
    <dbReference type="NCBI Taxonomy" id="2827830"/>
    <lineage>
        <taxon>Viruses</taxon>
        <taxon>Duplodnaviria</taxon>
        <taxon>Heunggongvirae</taxon>
        <taxon>Uroviricota</taxon>
        <taxon>Caudoviricetes</taxon>
    </lineage>
</organism>
<evidence type="ECO:0000256" key="1">
    <source>
        <dbReference type="SAM" id="Coils"/>
    </source>
</evidence>
<keyword evidence="1" id="KW-0175">Coiled coil</keyword>
<feature type="coiled-coil region" evidence="1">
    <location>
        <begin position="11"/>
        <end position="38"/>
    </location>
</feature>
<dbReference type="EMBL" id="BK032497">
    <property type="protein sequence ID" value="DAF42749.1"/>
    <property type="molecule type" value="Genomic_DNA"/>
</dbReference>
<evidence type="ECO:0000313" key="2">
    <source>
        <dbReference type="EMBL" id="DAF42749.1"/>
    </source>
</evidence>
<reference evidence="2" key="1">
    <citation type="journal article" date="2021" name="Proc. Natl. Acad. Sci. U.S.A.">
        <title>A Catalog of Tens of Thousands of Viruses from Human Metagenomes Reveals Hidden Associations with Chronic Diseases.</title>
        <authorList>
            <person name="Tisza M.J."/>
            <person name="Buck C.B."/>
        </authorList>
    </citation>
    <scope>NUCLEOTIDE SEQUENCE</scope>
    <source>
        <strain evidence="2">CtHip2</strain>
    </source>
</reference>
<proteinExistence type="predicted"/>
<protein>
    <submittedName>
        <fullName evidence="2">Uncharacterized protein</fullName>
    </submittedName>
</protein>
<name>A0A8S5RVG4_9CAUD</name>